<reference evidence="1 2" key="1">
    <citation type="submission" date="2014-04" db="EMBL/GenBank/DDBJ databases">
        <authorList>
            <consortium name="DOE Joint Genome Institute"/>
            <person name="Kuo A."/>
            <person name="Kohler A."/>
            <person name="Costa M.D."/>
            <person name="Nagy L.G."/>
            <person name="Floudas D."/>
            <person name="Copeland A."/>
            <person name="Barry K.W."/>
            <person name="Cichocki N."/>
            <person name="Veneault-Fourrey C."/>
            <person name="LaButti K."/>
            <person name="Lindquist E.A."/>
            <person name="Lipzen A."/>
            <person name="Lundell T."/>
            <person name="Morin E."/>
            <person name="Murat C."/>
            <person name="Sun H."/>
            <person name="Tunlid A."/>
            <person name="Henrissat B."/>
            <person name="Grigoriev I.V."/>
            <person name="Hibbett D.S."/>
            <person name="Martin F."/>
            <person name="Nordberg H.P."/>
            <person name="Cantor M.N."/>
            <person name="Hua S.X."/>
        </authorList>
    </citation>
    <scope>NUCLEOTIDE SEQUENCE [LARGE SCALE GENOMIC DNA]</scope>
    <source>
        <strain evidence="1 2">Marx 270</strain>
    </source>
</reference>
<keyword evidence="2" id="KW-1185">Reference proteome</keyword>
<accession>A0A0C3NRW7</accession>
<dbReference type="OrthoDB" id="59699at2759"/>
<dbReference type="Gene3D" id="3.40.50.300">
    <property type="entry name" value="P-loop containing nucleotide triphosphate hydrolases"/>
    <property type="match status" value="1"/>
</dbReference>
<dbReference type="CDD" id="cd00882">
    <property type="entry name" value="Ras_like_GTPase"/>
    <property type="match status" value="1"/>
</dbReference>
<dbReference type="SUPFAM" id="SSF52540">
    <property type="entry name" value="P-loop containing nucleoside triphosphate hydrolases"/>
    <property type="match status" value="1"/>
</dbReference>
<dbReference type="Proteomes" id="UP000054217">
    <property type="component" value="Unassembled WGS sequence"/>
</dbReference>
<dbReference type="EMBL" id="KN831975">
    <property type="protein sequence ID" value="KIO03610.1"/>
    <property type="molecule type" value="Genomic_DNA"/>
</dbReference>
<dbReference type="AlphaFoldDB" id="A0A0C3NRW7"/>
<reference evidence="2" key="2">
    <citation type="submission" date="2015-01" db="EMBL/GenBank/DDBJ databases">
        <title>Evolutionary Origins and Diversification of the Mycorrhizal Mutualists.</title>
        <authorList>
            <consortium name="DOE Joint Genome Institute"/>
            <consortium name="Mycorrhizal Genomics Consortium"/>
            <person name="Kohler A."/>
            <person name="Kuo A."/>
            <person name="Nagy L.G."/>
            <person name="Floudas D."/>
            <person name="Copeland A."/>
            <person name="Barry K.W."/>
            <person name="Cichocki N."/>
            <person name="Veneault-Fourrey C."/>
            <person name="LaButti K."/>
            <person name="Lindquist E.A."/>
            <person name="Lipzen A."/>
            <person name="Lundell T."/>
            <person name="Morin E."/>
            <person name="Murat C."/>
            <person name="Riley R."/>
            <person name="Ohm R."/>
            <person name="Sun H."/>
            <person name="Tunlid A."/>
            <person name="Henrissat B."/>
            <person name="Grigoriev I.V."/>
            <person name="Hibbett D.S."/>
            <person name="Martin F."/>
        </authorList>
    </citation>
    <scope>NUCLEOTIDE SEQUENCE [LARGE SCALE GENOMIC DNA]</scope>
    <source>
        <strain evidence="2">Marx 270</strain>
    </source>
</reference>
<organism evidence="1 2">
    <name type="scientific">Pisolithus tinctorius Marx 270</name>
    <dbReference type="NCBI Taxonomy" id="870435"/>
    <lineage>
        <taxon>Eukaryota</taxon>
        <taxon>Fungi</taxon>
        <taxon>Dikarya</taxon>
        <taxon>Basidiomycota</taxon>
        <taxon>Agaricomycotina</taxon>
        <taxon>Agaricomycetes</taxon>
        <taxon>Agaricomycetidae</taxon>
        <taxon>Boletales</taxon>
        <taxon>Sclerodermatineae</taxon>
        <taxon>Pisolithaceae</taxon>
        <taxon>Pisolithus</taxon>
    </lineage>
</organism>
<proteinExistence type="predicted"/>
<protein>
    <submittedName>
        <fullName evidence="1">Uncharacterized protein</fullName>
    </submittedName>
</protein>
<sequence length="387" mass="42537">MACERCLSSKQHGSAYCFQLLVPHFTTLSMASGWFSRLCDLRPHSRVPRSKAVVPRVSIEVTQTSSANLHVPVLAEIATPALAEVTHRGSTPTGILAPALSDVSILSRSTQDTVENLVSGLTDSVCMKTISPKANYSLDLTLSKGHIDRIHRFRILVMGRANAGKTTILQRICNTTDQPEVFNGDGKKVDATMVQGSLARGYHSIEDELIFKSSPRFVFHDSCGFEAGSEAQFGVVKEFVMDRANTAKLDKRIHAIWMVLAAERKFFDECETGHVPVIALLTKADTLELEAMQEIEELDVGMDKARIAEIQSRMLDESLSKAKDWLSGLRFPPCDFLPLTGMQKEGANCMALLKCTADCLSEGALQKLLISTQQTNLAMCIEFAVKK</sequence>
<name>A0A0C3NRW7_PISTI</name>
<evidence type="ECO:0000313" key="1">
    <source>
        <dbReference type="EMBL" id="KIO03610.1"/>
    </source>
</evidence>
<dbReference type="InterPro" id="IPR027417">
    <property type="entry name" value="P-loop_NTPase"/>
</dbReference>
<gene>
    <name evidence="1" type="ORF">M404DRAFT_611050</name>
</gene>
<dbReference type="HOGENOM" id="CLU_023805_6_1_1"/>
<dbReference type="InParanoid" id="A0A0C3NRW7"/>
<evidence type="ECO:0000313" key="2">
    <source>
        <dbReference type="Proteomes" id="UP000054217"/>
    </source>
</evidence>